<dbReference type="Proteomes" id="UP000263627">
    <property type="component" value="Chromosome"/>
</dbReference>
<evidence type="ECO:0000256" key="2">
    <source>
        <dbReference type="SAM" id="Phobius"/>
    </source>
</evidence>
<dbReference type="EMBL" id="CP032184">
    <property type="protein sequence ID" value="AXZ47524.1"/>
    <property type="molecule type" value="Genomic_DNA"/>
</dbReference>
<proteinExistence type="predicted"/>
<evidence type="ECO:0000313" key="4">
    <source>
        <dbReference type="Proteomes" id="UP000263627"/>
    </source>
</evidence>
<protein>
    <submittedName>
        <fullName evidence="3">Uncharacterized protein</fullName>
    </submittedName>
</protein>
<dbReference type="RefSeq" id="WP_119174094.1">
    <property type="nucleotide sequence ID" value="NZ_CP032184.1"/>
</dbReference>
<keyword evidence="2" id="KW-0812">Transmembrane</keyword>
<keyword evidence="2" id="KW-0472">Membrane</keyword>
<reference evidence="3 4" key="1">
    <citation type="submission" date="2018-09" db="EMBL/GenBank/DDBJ databases">
        <title>Whole genome sequencing of Citrobacter freundii AR_0116.</title>
        <authorList>
            <person name="Conlan S."/>
            <person name="Thomas P.J."/>
            <person name="Mullikin J."/>
            <person name="Frank K.M."/>
            <person name="Segre J.A."/>
        </authorList>
    </citation>
    <scope>NUCLEOTIDE SEQUENCE [LARGE SCALE GENOMIC DNA]</scope>
    <source>
        <strain evidence="3 4">AR_0116</strain>
    </source>
</reference>
<accession>A0AB33GZC0</accession>
<evidence type="ECO:0000256" key="1">
    <source>
        <dbReference type="SAM" id="MobiDB-lite"/>
    </source>
</evidence>
<evidence type="ECO:0000313" key="3">
    <source>
        <dbReference type="EMBL" id="AXZ47524.1"/>
    </source>
</evidence>
<keyword evidence="2" id="KW-1133">Transmembrane helix</keyword>
<feature type="transmembrane region" description="Helical" evidence="2">
    <location>
        <begin position="29"/>
        <end position="56"/>
    </location>
</feature>
<name>A0AB33GZC0_CITFR</name>
<dbReference type="AlphaFoldDB" id="A0AB33GZC0"/>
<feature type="region of interest" description="Disordered" evidence="1">
    <location>
        <begin position="66"/>
        <end position="93"/>
    </location>
</feature>
<feature type="compositionally biased region" description="Polar residues" evidence="1">
    <location>
        <begin position="84"/>
        <end position="93"/>
    </location>
</feature>
<organism evidence="3 4">
    <name type="scientific">Citrobacter freundii</name>
    <dbReference type="NCBI Taxonomy" id="546"/>
    <lineage>
        <taxon>Bacteria</taxon>
        <taxon>Pseudomonadati</taxon>
        <taxon>Pseudomonadota</taxon>
        <taxon>Gammaproteobacteria</taxon>
        <taxon>Enterobacterales</taxon>
        <taxon>Enterobacteriaceae</taxon>
        <taxon>Citrobacter</taxon>
        <taxon>Citrobacter freundii complex</taxon>
    </lineage>
</organism>
<sequence>MVGFQLNLIVFDCQAARGTISTLTSNTGILLVLVLVLVLVQVLVLVLVLVLVIDFFSSEFQATKNPSTLNQNGGVDGLHKLGTSKKSSGNSYD</sequence>
<gene>
    <name evidence="3" type="ORF">AM363_11460</name>
</gene>